<evidence type="ECO:0000256" key="7">
    <source>
        <dbReference type="ARBA" id="ARBA00023170"/>
    </source>
</evidence>
<feature type="transmembrane region" description="Helical" evidence="9">
    <location>
        <begin position="20"/>
        <end position="44"/>
    </location>
</feature>
<feature type="transmembrane region" description="Helical" evidence="9">
    <location>
        <begin position="217"/>
        <end position="239"/>
    </location>
</feature>
<sequence>MVMSNTHTFDSIMDTINLINILITFILVLLGLFINTISLLIIYYSNKKRPKLAGSIYLTLMSLINILYILIHFYVCTFDRIIYALNLYKSKNFLYNIYLYDRNRIACKTLIYLKYVFRVLNLNLTLSFSIERTLAIYNPIKVKTIPSRRKLYIFLSIIAAFIKPSYLLYFSDVIPIEDKNPNSSDYLSNFNIMSSRPTFDKTYCSSYNLKYVYEFNIVYHCSIVIIYLILSFSVIPVIYKIKKSKNKFNDLTLIQKSYKEARSNSERSTKNRKVYNIKHLIYMSMSYVLFDLPYIVIIILYFVILKDKIDLDENFSYRFKVKSFLMFVEILQLAYFCLSGFLFFWNFKRFKGYNSFRKSSS</sequence>
<evidence type="ECO:0000256" key="4">
    <source>
        <dbReference type="ARBA" id="ARBA00022989"/>
    </source>
</evidence>
<accession>A0A813RC42</accession>
<evidence type="ECO:0000313" key="11">
    <source>
        <dbReference type="EMBL" id="CAF0780011.1"/>
    </source>
</evidence>
<keyword evidence="4 9" id="KW-1133">Transmembrane helix</keyword>
<dbReference type="Proteomes" id="UP000663879">
    <property type="component" value="Unassembled WGS sequence"/>
</dbReference>
<organism evidence="11 12">
    <name type="scientific">Brachionus calyciflorus</name>
    <dbReference type="NCBI Taxonomy" id="104777"/>
    <lineage>
        <taxon>Eukaryota</taxon>
        <taxon>Metazoa</taxon>
        <taxon>Spiralia</taxon>
        <taxon>Gnathifera</taxon>
        <taxon>Rotifera</taxon>
        <taxon>Eurotatoria</taxon>
        <taxon>Monogononta</taxon>
        <taxon>Pseudotrocha</taxon>
        <taxon>Ploima</taxon>
        <taxon>Brachionidae</taxon>
        <taxon>Brachionus</taxon>
    </lineage>
</organism>
<keyword evidence="8" id="KW-0807">Transducer</keyword>
<evidence type="ECO:0000256" key="9">
    <source>
        <dbReference type="SAM" id="Phobius"/>
    </source>
</evidence>
<evidence type="ECO:0000259" key="10">
    <source>
        <dbReference type="PROSITE" id="PS50262"/>
    </source>
</evidence>
<feature type="transmembrane region" description="Helical" evidence="9">
    <location>
        <begin position="324"/>
        <end position="347"/>
    </location>
</feature>
<keyword evidence="3 9" id="KW-0812">Transmembrane</keyword>
<evidence type="ECO:0000256" key="8">
    <source>
        <dbReference type="ARBA" id="ARBA00023224"/>
    </source>
</evidence>
<keyword evidence="6 9" id="KW-0472">Membrane</keyword>
<evidence type="ECO:0000313" key="12">
    <source>
        <dbReference type="Proteomes" id="UP000663879"/>
    </source>
</evidence>
<gene>
    <name evidence="11" type="ORF">OXX778_LOCUS5408</name>
</gene>
<feature type="domain" description="G-protein coupled receptors family 1 profile" evidence="10">
    <location>
        <begin position="34"/>
        <end position="343"/>
    </location>
</feature>
<dbReference type="Gene3D" id="1.20.1070.10">
    <property type="entry name" value="Rhodopsin 7-helix transmembrane proteins"/>
    <property type="match status" value="1"/>
</dbReference>
<dbReference type="GO" id="GO:0042277">
    <property type="term" value="F:peptide binding"/>
    <property type="evidence" value="ECO:0007669"/>
    <property type="project" value="TreeGrafter"/>
</dbReference>
<feature type="transmembrane region" description="Helical" evidence="9">
    <location>
        <begin position="151"/>
        <end position="170"/>
    </location>
</feature>
<evidence type="ECO:0000256" key="3">
    <source>
        <dbReference type="ARBA" id="ARBA00022692"/>
    </source>
</evidence>
<dbReference type="SUPFAM" id="SSF81321">
    <property type="entry name" value="Family A G protein-coupled receptor-like"/>
    <property type="match status" value="1"/>
</dbReference>
<dbReference type="GO" id="GO:0004930">
    <property type="term" value="F:G protein-coupled receptor activity"/>
    <property type="evidence" value="ECO:0007669"/>
    <property type="project" value="UniProtKB-KW"/>
</dbReference>
<evidence type="ECO:0000256" key="6">
    <source>
        <dbReference type="ARBA" id="ARBA00023136"/>
    </source>
</evidence>
<dbReference type="PROSITE" id="PS50262">
    <property type="entry name" value="G_PROTEIN_RECEP_F1_2"/>
    <property type="match status" value="1"/>
</dbReference>
<feature type="transmembrane region" description="Helical" evidence="9">
    <location>
        <begin position="56"/>
        <end position="75"/>
    </location>
</feature>
<dbReference type="EMBL" id="CAJNOC010000587">
    <property type="protein sequence ID" value="CAF0780011.1"/>
    <property type="molecule type" value="Genomic_DNA"/>
</dbReference>
<comment type="subcellular location">
    <subcellularLocation>
        <location evidence="1">Cell membrane</location>
        <topology evidence="1">Multi-pass membrane protein</topology>
    </subcellularLocation>
</comment>
<keyword evidence="2" id="KW-1003">Cell membrane</keyword>
<protein>
    <recommendedName>
        <fullName evidence="10">G-protein coupled receptors family 1 profile domain-containing protein</fullName>
    </recommendedName>
</protein>
<evidence type="ECO:0000256" key="5">
    <source>
        <dbReference type="ARBA" id="ARBA00023040"/>
    </source>
</evidence>
<dbReference type="PANTHER" id="PTHR24229:SF40">
    <property type="entry name" value="ALLATOSTATIN C RECEPTOR 1-RELATED"/>
    <property type="match status" value="1"/>
</dbReference>
<dbReference type="PANTHER" id="PTHR24229">
    <property type="entry name" value="NEUROPEPTIDES RECEPTOR"/>
    <property type="match status" value="1"/>
</dbReference>
<dbReference type="AlphaFoldDB" id="A0A813RC42"/>
<comment type="caution">
    <text evidence="11">The sequence shown here is derived from an EMBL/GenBank/DDBJ whole genome shotgun (WGS) entry which is preliminary data.</text>
</comment>
<dbReference type="InterPro" id="IPR017452">
    <property type="entry name" value="GPCR_Rhodpsn_7TM"/>
</dbReference>
<keyword evidence="7" id="KW-0675">Receptor</keyword>
<reference evidence="11" key="1">
    <citation type="submission" date="2021-02" db="EMBL/GenBank/DDBJ databases">
        <authorList>
            <person name="Nowell W R."/>
        </authorList>
    </citation>
    <scope>NUCLEOTIDE SEQUENCE</scope>
    <source>
        <strain evidence="11">Ploen Becks lab</strain>
    </source>
</reference>
<dbReference type="GO" id="GO:0005886">
    <property type="term" value="C:plasma membrane"/>
    <property type="evidence" value="ECO:0007669"/>
    <property type="project" value="UniProtKB-SubCell"/>
</dbReference>
<evidence type="ECO:0000256" key="2">
    <source>
        <dbReference type="ARBA" id="ARBA00022475"/>
    </source>
</evidence>
<proteinExistence type="predicted"/>
<evidence type="ECO:0000256" key="1">
    <source>
        <dbReference type="ARBA" id="ARBA00004651"/>
    </source>
</evidence>
<keyword evidence="5" id="KW-0297">G-protein coupled receptor</keyword>
<feature type="transmembrane region" description="Helical" evidence="9">
    <location>
        <begin position="280"/>
        <end position="304"/>
    </location>
</feature>
<name>A0A813RC42_9BILA</name>
<keyword evidence="12" id="KW-1185">Reference proteome</keyword>
<dbReference type="GO" id="GO:0043005">
    <property type="term" value="C:neuron projection"/>
    <property type="evidence" value="ECO:0007669"/>
    <property type="project" value="TreeGrafter"/>
</dbReference>